<protein>
    <submittedName>
        <fullName evidence="3">Uncharacterized protein LOC115632303</fullName>
    </submittedName>
</protein>
<evidence type="ECO:0000256" key="1">
    <source>
        <dbReference type="SAM" id="MobiDB-lite"/>
    </source>
</evidence>
<evidence type="ECO:0000313" key="3">
    <source>
        <dbReference type="RefSeq" id="XP_030385265.1"/>
    </source>
</evidence>
<sequence>MTNNTLKKFRANHEMFSKAADESVISNSSSSDDESGIANPRLQSISISLSVKRKLKHNKYRRTSDSRHKHAHQISSNSSDEEQENEIMTNCSTTRRAQAIFSRLNSLGKKERKAIQMTGTKFQPLAVSVTQRLPFRTKAKQSGNVDINSPPIILEPVNSQPFEDTLIECSPATSVELDGNVVAPQQQPLTEMVKKSTRSTKCRCVKGGLLEEFEAELKKLRIDRQCLANLSAAGTIATVVDLFETFGVTIAQVRTEDISASTFNVIIDKKLLGSNVHVGSTLRICCDVVPLLIPPSSNNMVYVQPHKIFLLD</sequence>
<dbReference type="RefSeq" id="XP_030385265.1">
    <property type="nucleotide sequence ID" value="XM_030529405.1"/>
</dbReference>
<accession>A0A6J2UB62</accession>
<organism evidence="2 3">
    <name type="scientific">Drosophila lebanonensis</name>
    <name type="common">Fruit fly</name>
    <name type="synonym">Scaptodrosophila lebanonensis</name>
    <dbReference type="NCBI Taxonomy" id="7225"/>
    <lineage>
        <taxon>Eukaryota</taxon>
        <taxon>Metazoa</taxon>
        <taxon>Ecdysozoa</taxon>
        <taxon>Arthropoda</taxon>
        <taxon>Hexapoda</taxon>
        <taxon>Insecta</taxon>
        <taxon>Pterygota</taxon>
        <taxon>Neoptera</taxon>
        <taxon>Endopterygota</taxon>
        <taxon>Diptera</taxon>
        <taxon>Brachycera</taxon>
        <taxon>Muscomorpha</taxon>
        <taxon>Ephydroidea</taxon>
        <taxon>Drosophilidae</taxon>
        <taxon>Scaptodrosophila</taxon>
    </lineage>
</organism>
<dbReference type="Proteomes" id="UP000504634">
    <property type="component" value="Unplaced"/>
</dbReference>
<evidence type="ECO:0000313" key="2">
    <source>
        <dbReference type="Proteomes" id="UP000504634"/>
    </source>
</evidence>
<gene>
    <name evidence="3" type="primary">LOC115632303</name>
</gene>
<reference evidence="3" key="1">
    <citation type="submission" date="2025-08" db="UniProtKB">
        <authorList>
            <consortium name="RefSeq"/>
        </authorList>
    </citation>
    <scope>IDENTIFICATION</scope>
    <source>
        <strain evidence="3">11010-0011.00</strain>
        <tissue evidence="3">Whole body</tissue>
    </source>
</reference>
<feature type="compositionally biased region" description="Basic residues" evidence="1">
    <location>
        <begin position="58"/>
        <end position="72"/>
    </location>
</feature>
<name>A0A6J2UB62_DROLE</name>
<keyword evidence="2" id="KW-1185">Reference proteome</keyword>
<dbReference type="GeneID" id="115632303"/>
<feature type="region of interest" description="Disordered" evidence="1">
    <location>
        <begin position="58"/>
        <end position="85"/>
    </location>
</feature>
<dbReference type="AlphaFoldDB" id="A0A6J2UB62"/>
<proteinExistence type="predicted"/>